<dbReference type="Proteomes" id="UP001279553">
    <property type="component" value="Unassembled WGS sequence"/>
</dbReference>
<evidence type="ECO:0000313" key="2">
    <source>
        <dbReference type="EMBL" id="MDX5930321.1"/>
    </source>
</evidence>
<dbReference type="AlphaFoldDB" id="A0AAW9DN22"/>
<reference evidence="2 3" key="1">
    <citation type="submission" date="2023-11" db="EMBL/GenBank/DDBJ databases">
        <title>MicrobeMod: A computational toolkit for identifying prokaryotic methylation and restriction-modification with nanopore sequencing.</title>
        <authorList>
            <person name="Crits-Christoph A."/>
            <person name="Kang S.C."/>
            <person name="Lee H."/>
            <person name="Ostrov N."/>
        </authorList>
    </citation>
    <scope>NUCLEOTIDE SEQUENCE [LARGE SCALE GENOMIC DNA]</scope>
    <source>
        <strain evidence="2 3">DSMZ 700</strain>
    </source>
</reference>
<gene>
    <name evidence="2" type="ORF">SIL87_06005</name>
</gene>
<comment type="caution">
    <text evidence="2">The sequence shown here is derived from an EMBL/GenBank/DDBJ whole genome shotgun (WGS) entry which is preliminary data.</text>
</comment>
<dbReference type="EMBL" id="JAWXYB010000018">
    <property type="protein sequence ID" value="MDX5930321.1"/>
    <property type="molecule type" value="Genomic_DNA"/>
</dbReference>
<name>A0AAW9DN22_ACIAO</name>
<accession>A0AAW9DN22</accession>
<keyword evidence="3" id="KW-1185">Reference proteome</keyword>
<evidence type="ECO:0000313" key="3">
    <source>
        <dbReference type="Proteomes" id="UP001279553"/>
    </source>
</evidence>
<feature type="compositionally biased region" description="Acidic residues" evidence="1">
    <location>
        <begin position="208"/>
        <end position="217"/>
    </location>
</feature>
<evidence type="ECO:0000256" key="1">
    <source>
        <dbReference type="SAM" id="MobiDB-lite"/>
    </source>
</evidence>
<feature type="region of interest" description="Disordered" evidence="1">
    <location>
        <begin position="185"/>
        <end position="217"/>
    </location>
</feature>
<dbReference type="RefSeq" id="WP_319613276.1">
    <property type="nucleotide sequence ID" value="NZ_JAWXYB010000018.1"/>
</dbReference>
<protein>
    <submittedName>
        <fullName evidence="2">TetR family transcriptional regulator</fullName>
    </submittedName>
</protein>
<organism evidence="2 3">
    <name type="scientific">Acidiphilium acidophilum</name>
    <name type="common">Thiobacillus acidophilus</name>
    <dbReference type="NCBI Taxonomy" id="76588"/>
    <lineage>
        <taxon>Bacteria</taxon>
        <taxon>Pseudomonadati</taxon>
        <taxon>Pseudomonadota</taxon>
        <taxon>Alphaproteobacteria</taxon>
        <taxon>Acetobacterales</taxon>
        <taxon>Acidocellaceae</taxon>
        <taxon>Acidiphilium</taxon>
    </lineage>
</organism>
<sequence length="217" mass="23678">MGKDSFANHLVTAAFELGGQQGWRRVSVAAAARHGGLDLDKAREQFVCTGMILTRFGRLADMHALHGALSEGLVRDRLFDIVMRRIDFLQKHRDGVIALMRYAPADPLLAMWLTRANLASMGWMLEGAGVSARGLRGAVRKRGLLAVWAWTLRAWMKDDSEDLSATMAALDMALVRADQAARQFGGAMREETDSAPVATAAPDVPFAAEDDNTDRPA</sequence>
<dbReference type="Gene3D" id="1.10.357.10">
    <property type="entry name" value="Tetracycline Repressor, domain 2"/>
    <property type="match status" value="1"/>
</dbReference>
<proteinExistence type="predicted"/>